<feature type="compositionally biased region" description="Basic and acidic residues" evidence="6">
    <location>
        <begin position="450"/>
        <end position="459"/>
    </location>
</feature>
<dbReference type="AlphaFoldDB" id="A0A0L0P128"/>
<dbReference type="VEuPathDB" id="FungiDB:QG37_03496"/>
<feature type="transmembrane region" description="Helical" evidence="7">
    <location>
        <begin position="693"/>
        <end position="713"/>
    </location>
</feature>
<evidence type="ECO:0000256" key="4">
    <source>
        <dbReference type="ARBA" id="ARBA00022989"/>
    </source>
</evidence>
<evidence type="ECO:0000256" key="5">
    <source>
        <dbReference type="ARBA" id="ARBA00023136"/>
    </source>
</evidence>
<evidence type="ECO:0000313" key="9">
    <source>
        <dbReference type="EMBL" id="KND99700.1"/>
    </source>
</evidence>
<evidence type="ECO:0000313" key="10">
    <source>
        <dbReference type="Proteomes" id="UP000037122"/>
    </source>
</evidence>
<dbReference type="VEuPathDB" id="FungiDB:CJJ09_001867"/>
<dbReference type="VEuPathDB" id="FungiDB:CJJ07_000091"/>
<dbReference type="PANTHER" id="PTHR23319:SF36">
    <property type="entry name" value="MEMBRANE-ANCHORED LIPID-BINDING PROTEIN LAM4-RELATED"/>
    <property type="match status" value="1"/>
</dbReference>
<dbReference type="Gene3D" id="2.30.29.30">
    <property type="entry name" value="Pleckstrin-homology domain (PH domain)/Phosphotyrosine-binding domain (PTB)"/>
    <property type="match status" value="1"/>
</dbReference>
<dbReference type="SMART" id="SM00568">
    <property type="entry name" value="GRAM"/>
    <property type="match status" value="1"/>
</dbReference>
<dbReference type="GO" id="GO:0032541">
    <property type="term" value="C:cortical endoplasmic reticulum"/>
    <property type="evidence" value="ECO:0007669"/>
    <property type="project" value="TreeGrafter"/>
</dbReference>
<evidence type="ECO:0000256" key="3">
    <source>
        <dbReference type="ARBA" id="ARBA00022692"/>
    </source>
</evidence>
<feature type="compositionally biased region" description="Basic and acidic residues" evidence="6">
    <location>
        <begin position="391"/>
        <end position="405"/>
    </location>
</feature>
<dbReference type="Pfam" id="PF16016">
    <property type="entry name" value="VASt"/>
    <property type="match status" value="1"/>
</dbReference>
<dbReference type="GO" id="GO:0032366">
    <property type="term" value="P:intracellular sterol transport"/>
    <property type="evidence" value="ECO:0007669"/>
    <property type="project" value="TreeGrafter"/>
</dbReference>
<accession>A0A0L0P128</accession>
<sequence>MAQTEPETKPGKHGNNGLFLSFLTAAHNVANMVMSDDEVERLSTGPSLPLAKQPNRLLPKPVHKSQGLSNNTSRTSVHSHNDHSNLSGPNSHDNDAGSAMVQFPALPRLSTSNVHFEPVHDSPINTMGNGDLQLLHFDGKTSTENDIVPLVSINGTKHANSSLELLSVLGGADSKVVKRRRRGSELSLTESNSEELSIAETEGSNQELDRLLESSEVTFASSKKNKEFHHVFKRIPLSERLIADYSCALSKDILVQGKMYLTQNYICFNSNILGWVTHLVIPLQEVIQIEKRSTAVLFPNGMVVRTLHQRYIFATFISRDATFAQITRVWHDVLLGKSEAKPNGRARSQSRVSNRTGESEVSVGSEDDATGDEEDDQGSLSSDTSYDQEDTSMRDRSSSRTKIEDEKEGDNDGDENAKAEDDDEGSLPKVSEDEGVGGGDFKGLKNPGPAKHEPTKADREDESNDVFVMDHTFKAPPGVIYSILFGPDTSNYIRVLEDQKNFDIEKDKITDLSMKNKERKYSYTKPLSGPIGPKQTKCNITDRLVHCDFSRYIHVEQITQTPDVPLGNSFKIVTTILFSWAEDNNTNMHVVTSIEWSGKSWIKGAIEKGSIDGQKDSMKSLVETVTDIIEHGLGGSKKKRKRSKSTRRPPQAEEQAKPEAPKELTLFEHIAKIAETIGKSIPVSIPKISDATLGGLILLLGAFVYTWVLAHLFGSSAKVPVLNDADGSARLLRFGNNNFYVMPSQERYINDKQGRMVKEARMWSWINLRSQGKIPNVSKSQESAQYMDLYASQEFEEIVKLTKQRVDELYRRINN</sequence>
<feature type="region of interest" description="Disordered" evidence="6">
    <location>
        <begin position="42"/>
        <end position="98"/>
    </location>
</feature>
<dbReference type="GO" id="GO:0005886">
    <property type="term" value="C:plasma membrane"/>
    <property type="evidence" value="ECO:0007669"/>
    <property type="project" value="TreeGrafter"/>
</dbReference>
<keyword evidence="5 7" id="KW-0472">Membrane</keyword>
<feature type="compositionally biased region" description="Polar residues" evidence="6">
    <location>
        <begin position="66"/>
        <end position="91"/>
    </location>
</feature>
<dbReference type="VEuPathDB" id="FungiDB:B9J08_001612"/>
<organism evidence="9 10">
    <name type="scientific">Candidozyma auris</name>
    <name type="common">Yeast</name>
    <name type="synonym">Candida auris</name>
    <dbReference type="NCBI Taxonomy" id="498019"/>
    <lineage>
        <taxon>Eukaryota</taxon>
        <taxon>Fungi</taxon>
        <taxon>Dikarya</taxon>
        <taxon>Ascomycota</taxon>
        <taxon>Saccharomycotina</taxon>
        <taxon>Pichiomycetes</taxon>
        <taxon>Metschnikowiaceae</taxon>
        <taxon>Candidozyma</taxon>
    </lineage>
</organism>
<comment type="caution">
    <text evidence="9">The sequence shown here is derived from an EMBL/GenBank/DDBJ whole genome shotgun (WGS) entry which is preliminary data.</text>
</comment>
<protein>
    <recommendedName>
        <fullName evidence="8">VASt domain-containing protein</fullName>
    </recommendedName>
</protein>
<keyword evidence="3 7" id="KW-0812">Transmembrane</keyword>
<dbReference type="GO" id="GO:0120015">
    <property type="term" value="F:sterol transfer activity"/>
    <property type="evidence" value="ECO:0007669"/>
    <property type="project" value="TreeGrafter"/>
</dbReference>
<dbReference type="InterPro" id="IPR011993">
    <property type="entry name" value="PH-like_dom_sf"/>
</dbReference>
<dbReference type="GO" id="GO:0140268">
    <property type="term" value="C:endoplasmic reticulum-plasma membrane contact site"/>
    <property type="evidence" value="ECO:0007669"/>
    <property type="project" value="TreeGrafter"/>
</dbReference>
<comment type="similarity">
    <text evidence="2">Belongs to the YSP2 family.</text>
</comment>
<dbReference type="EMBL" id="LGST01000022">
    <property type="protein sequence ID" value="KND99700.1"/>
    <property type="molecule type" value="Genomic_DNA"/>
</dbReference>
<dbReference type="VEuPathDB" id="FungiDB:CJI97_001698"/>
<feature type="region of interest" description="Disordered" evidence="6">
    <location>
        <begin position="633"/>
        <end position="660"/>
    </location>
</feature>
<dbReference type="InterPro" id="IPR004182">
    <property type="entry name" value="GRAM"/>
</dbReference>
<evidence type="ECO:0000256" key="1">
    <source>
        <dbReference type="ARBA" id="ARBA00004167"/>
    </source>
</evidence>
<name>A0A0L0P128_CANAR</name>
<comment type="subcellular location">
    <subcellularLocation>
        <location evidence="1">Membrane</location>
        <topology evidence="1">Single-pass membrane protein</topology>
    </subcellularLocation>
</comment>
<feature type="compositionally biased region" description="Basic residues" evidence="6">
    <location>
        <begin position="636"/>
        <end position="647"/>
    </location>
</feature>
<gene>
    <name evidence="9" type="ORF">QG37_03496</name>
</gene>
<dbReference type="VEuPathDB" id="FungiDB:CJJ09_001868"/>
<dbReference type="Pfam" id="PF02893">
    <property type="entry name" value="GRAM"/>
    <property type="match status" value="1"/>
</dbReference>
<feature type="compositionally biased region" description="Polar residues" evidence="6">
    <location>
        <begin position="346"/>
        <end position="356"/>
    </location>
</feature>
<dbReference type="InterPro" id="IPR051482">
    <property type="entry name" value="Cholesterol_transport"/>
</dbReference>
<evidence type="ECO:0000256" key="7">
    <source>
        <dbReference type="SAM" id="Phobius"/>
    </source>
</evidence>
<feature type="domain" description="VASt" evidence="8">
    <location>
        <begin position="464"/>
        <end position="633"/>
    </location>
</feature>
<reference evidence="10" key="1">
    <citation type="journal article" date="2015" name="BMC Genomics">
        <title>Draft genome of a commonly misdiagnosed multidrug resistant pathogen Candida auris.</title>
        <authorList>
            <person name="Chatterjee S."/>
            <person name="Alampalli S.V."/>
            <person name="Nageshan R.K."/>
            <person name="Chettiar S.T."/>
            <person name="Joshi S."/>
            <person name="Tatu U.S."/>
        </authorList>
    </citation>
    <scope>NUCLEOTIDE SEQUENCE [LARGE SCALE GENOMIC DNA]</scope>
    <source>
        <strain evidence="10">6684</strain>
    </source>
</reference>
<dbReference type="InterPro" id="IPR031968">
    <property type="entry name" value="VASt"/>
</dbReference>
<dbReference type="GO" id="GO:0005789">
    <property type="term" value="C:endoplasmic reticulum membrane"/>
    <property type="evidence" value="ECO:0007669"/>
    <property type="project" value="TreeGrafter"/>
</dbReference>
<dbReference type="Proteomes" id="UP000037122">
    <property type="component" value="Unassembled WGS sequence"/>
</dbReference>
<proteinExistence type="inferred from homology"/>
<feature type="compositionally biased region" description="Acidic residues" evidence="6">
    <location>
        <begin position="365"/>
        <end position="377"/>
    </location>
</feature>
<evidence type="ECO:0000256" key="6">
    <source>
        <dbReference type="SAM" id="MobiDB-lite"/>
    </source>
</evidence>
<dbReference type="VEuPathDB" id="FungiDB:CJI96_0000078"/>
<dbReference type="GO" id="GO:0032934">
    <property type="term" value="F:sterol binding"/>
    <property type="evidence" value="ECO:0007669"/>
    <property type="project" value="TreeGrafter"/>
</dbReference>
<dbReference type="GO" id="GO:0005739">
    <property type="term" value="C:mitochondrion"/>
    <property type="evidence" value="ECO:0007669"/>
    <property type="project" value="TreeGrafter"/>
</dbReference>
<feature type="region of interest" description="Disordered" evidence="6">
    <location>
        <begin position="340"/>
        <end position="462"/>
    </location>
</feature>
<keyword evidence="4 7" id="KW-1133">Transmembrane helix</keyword>
<evidence type="ECO:0000259" key="8">
    <source>
        <dbReference type="PROSITE" id="PS51778"/>
    </source>
</evidence>
<feature type="compositionally biased region" description="Acidic residues" evidence="6">
    <location>
        <begin position="406"/>
        <end position="425"/>
    </location>
</feature>
<feature type="compositionally biased region" description="Basic and acidic residues" evidence="6">
    <location>
        <begin position="650"/>
        <end position="660"/>
    </location>
</feature>
<dbReference type="PROSITE" id="PS51778">
    <property type="entry name" value="VAST"/>
    <property type="match status" value="1"/>
</dbReference>
<dbReference type="CDD" id="cd13220">
    <property type="entry name" value="PH-GRAM_GRAMDC"/>
    <property type="match status" value="1"/>
</dbReference>
<dbReference type="PANTHER" id="PTHR23319">
    <property type="entry name" value="GRAM DOMAIN CONTAINING 1B, ISOFORM E"/>
    <property type="match status" value="1"/>
</dbReference>
<evidence type="ECO:0000256" key="2">
    <source>
        <dbReference type="ARBA" id="ARBA00006582"/>
    </source>
</evidence>